<evidence type="ECO:0000313" key="2">
    <source>
        <dbReference type="Proteomes" id="UP000030564"/>
    </source>
</evidence>
<accession>A0A0A6D5U4</accession>
<name>A0A0A6D5U4_9PSED</name>
<proteinExistence type="predicted"/>
<protein>
    <recommendedName>
        <fullName evidence="3">Phage protein</fullName>
    </recommendedName>
</protein>
<dbReference type="Proteomes" id="UP000030564">
    <property type="component" value="Unassembled WGS sequence"/>
</dbReference>
<dbReference type="PATRIC" id="fig|587753.9.peg.4197"/>
<dbReference type="EMBL" id="JSFK01000033">
    <property type="protein sequence ID" value="KHA70575.1"/>
    <property type="molecule type" value="Genomic_DNA"/>
</dbReference>
<evidence type="ECO:0008006" key="3">
    <source>
        <dbReference type="Google" id="ProtNLM"/>
    </source>
</evidence>
<gene>
    <name evidence="1" type="ORF">NZ35_24945</name>
</gene>
<reference evidence="1 2" key="1">
    <citation type="submission" date="2014-10" db="EMBL/GenBank/DDBJ databases">
        <title>Draft genome sequence of Pseudomonas chlororaphis EA105.</title>
        <authorList>
            <person name="McCully L.M."/>
            <person name="Bitzer A.S."/>
            <person name="Spence C."/>
            <person name="Bais H."/>
            <person name="Silby M.W."/>
        </authorList>
    </citation>
    <scope>NUCLEOTIDE SEQUENCE [LARGE SCALE GENOMIC DNA]</scope>
    <source>
        <strain evidence="1 2">EA105</strain>
    </source>
</reference>
<dbReference type="OrthoDB" id="7020398at2"/>
<comment type="caution">
    <text evidence="1">The sequence shown here is derived from an EMBL/GenBank/DDBJ whole genome shotgun (WGS) entry which is preliminary data.</text>
</comment>
<dbReference type="AlphaFoldDB" id="A0A0A6D5U4"/>
<sequence length="94" mass="10746">MVIHFNVDGHLACGHKGKQLSASRELNRVKCRSCRNTDAFKQARKDQRNAARRIARQAKAMHGEANWRTEWVERLTAMAGLQRLPRGFSGQIFV</sequence>
<organism evidence="1 2">
    <name type="scientific">Pseudomonas chlororaphis</name>
    <dbReference type="NCBI Taxonomy" id="587753"/>
    <lineage>
        <taxon>Bacteria</taxon>
        <taxon>Pseudomonadati</taxon>
        <taxon>Pseudomonadota</taxon>
        <taxon>Gammaproteobacteria</taxon>
        <taxon>Pseudomonadales</taxon>
        <taxon>Pseudomonadaceae</taxon>
        <taxon>Pseudomonas</taxon>
    </lineage>
</organism>
<evidence type="ECO:0000313" key="1">
    <source>
        <dbReference type="EMBL" id="KHA70575.1"/>
    </source>
</evidence>